<accession>A0ABX8RB34</accession>
<dbReference type="InterPro" id="IPR002881">
    <property type="entry name" value="DUF58"/>
</dbReference>
<keyword evidence="1" id="KW-0472">Membrane</keyword>
<feature type="domain" description="DUF58" evidence="2">
    <location>
        <begin position="197"/>
        <end position="369"/>
    </location>
</feature>
<dbReference type="Pfam" id="PF01882">
    <property type="entry name" value="DUF58"/>
    <property type="match status" value="1"/>
</dbReference>
<proteinExistence type="predicted"/>
<keyword evidence="1" id="KW-0812">Transmembrane</keyword>
<evidence type="ECO:0000313" key="3">
    <source>
        <dbReference type="EMBL" id="QXM06274.1"/>
    </source>
</evidence>
<evidence type="ECO:0000259" key="2">
    <source>
        <dbReference type="Pfam" id="PF01882"/>
    </source>
</evidence>
<name>A0ABX8RB34_9CLOT</name>
<sequence>MSITKKFILLVLVGVVLICISVPFGIYFESFIIYNTVLLIFTIVDYFITPTKNAFEVERIGEDKLSLFEEEIIMIRIYNKSKLPATIEVLHEFPNAFTCKNDSIEGRINPHLSEVFTFKVIPNKRGAFLFEEIYIRRLGRLGLVKKDLLIKNSKEYKVYPSLKNLKKYHMMMRKDYFINNGEKIIKRKSDGREFESLREYVRGDDIRKINWIKTARENKLMVNQYEPENNKHIYILLDTGRTMSYRIKEYSKLDLAINAAVFLSDVVCYNKDQSGLMIFNTKVDTFIKPSKGDYHRNNILEALYHVEGTRLTSNYDEVLFYLSSKEKRRSLICIFTDMDTLQEVYYIEKGLEYITKKHQVLMFLVKDEKLDEAINIEVNNQKDAFLKGIGYKMKNERKKIIKALSRKGVICIECDKEDIIYKAVNEYMRIKNREAI</sequence>
<evidence type="ECO:0000313" key="4">
    <source>
        <dbReference type="Proteomes" id="UP000886818"/>
    </source>
</evidence>
<dbReference type="PANTHER" id="PTHR33608:SF3">
    <property type="entry name" value="SLR2013 PROTEIN"/>
    <property type="match status" value="1"/>
</dbReference>
<evidence type="ECO:0000256" key="1">
    <source>
        <dbReference type="SAM" id="Phobius"/>
    </source>
</evidence>
<dbReference type="RefSeq" id="WP_218282970.1">
    <property type="nucleotide sequence ID" value="NZ_CP078093.1"/>
</dbReference>
<dbReference type="EMBL" id="CP078093">
    <property type="protein sequence ID" value="QXM06274.1"/>
    <property type="molecule type" value="Genomic_DNA"/>
</dbReference>
<dbReference type="PANTHER" id="PTHR33608">
    <property type="entry name" value="BLL2464 PROTEIN"/>
    <property type="match status" value="1"/>
</dbReference>
<gene>
    <name evidence="3" type="ORF">KVH43_00055</name>
</gene>
<keyword evidence="4" id="KW-1185">Reference proteome</keyword>
<protein>
    <submittedName>
        <fullName evidence="3">DUF58 domain-containing protein</fullName>
    </submittedName>
</protein>
<keyword evidence="1" id="KW-1133">Transmembrane helix</keyword>
<reference evidence="3" key="1">
    <citation type="submission" date="2021-07" db="EMBL/GenBank/DDBJ databases">
        <title>Complete genome sequence of Crassaminicella sp. 143-21, isolated from a deep-sea hydrothermal vent.</title>
        <authorList>
            <person name="Li X."/>
        </authorList>
    </citation>
    <scope>NUCLEOTIDE SEQUENCE</scope>
    <source>
        <strain evidence="3">143-21</strain>
    </source>
</reference>
<organism evidence="3 4">
    <name type="scientific">Crassaminicella indica</name>
    <dbReference type="NCBI Taxonomy" id="2855394"/>
    <lineage>
        <taxon>Bacteria</taxon>
        <taxon>Bacillati</taxon>
        <taxon>Bacillota</taxon>
        <taxon>Clostridia</taxon>
        <taxon>Eubacteriales</taxon>
        <taxon>Clostridiaceae</taxon>
        <taxon>Crassaminicella</taxon>
    </lineage>
</organism>
<dbReference type="Proteomes" id="UP000886818">
    <property type="component" value="Chromosome"/>
</dbReference>
<feature type="transmembrane region" description="Helical" evidence="1">
    <location>
        <begin position="7"/>
        <end position="26"/>
    </location>
</feature>